<evidence type="ECO:0000313" key="2">
    <source>
        <dbReference type="Proteomes" id="UP000198850"/>
    </source>
</evidence>
<evidence type="ECO:0000313" key="1">
    <source>
        <dbReference type="EMBL" id="SEA23126.1"/>
    </source>
</evidence>
<dbReference type="AlphaFoldDB" id="A0A1H3ZH74"/>
<dbReference type="Proteomes" id="UP000198850">
    <property type="component" value="Unassembled WGS sequence"/>
</dbReference>
<sequence length="40" mass="4519">MIITILNKKREAIFIASLKGDQYIKLLIEAEGVIPVRAYS</sequence>
<dbReference type="STRING" id="425514.SAMN05443550_102363"/>
<gene>
    <name evidence="1" type="ORF">SAMN05443550_102363</name>
</gene>
<keyword evidence="2" id="KW-1185">Reference proteome</keyword>
<organism evidence="1 2">
    <name type="scientific">Pedobacter hartonius</name>
    <dbReference type="NCBI Taxonomy" id="425514"/>
    <lineage>
        <taxon>Bacteria</taxon>
        <taxon>Pseudomonadati</taxon>
        <taxon>Bacteroidota</taxon>
        <taxon>Sphingobacteriia</taxon>
        <taxon>Sphingobacteriales</taxon>
        <taxon>Sphingobacteriaceae</taxon>
        <taxon>Pedobacter</taxon>
    </lineage>
</organism>
<protein>
    <submittedName>
        <fullName evidence="1">Uncharacterized protein</fullName>
    </submittedName>
</protein>
<reference evidence="1 2" key="1">
    <citation type="submission" date="2016-10" db="EMBL/GenBank/DDBJ databases">
        <authorList>
            <person name="de Groot N.N."/>
        </authorList>
    </citation>
    <scope>NUCLEOTIDE SEQUENCE [LARGE SCALE GENOMIC DNA]</scope>
    <source>
        <strain evidence="1 2">DSM 19033</strain>
    </source>
</reference>
<name>A0A1H3ZH74_9SPHI</name>
<proteinExistence type="predicted"/>
<accession>A0A1H3ZH74</accession>
<dbReference type="EMBL" id="FNRA01000002">
    <property type="protein sequence ID" value="SEA23126.1"/>
    <property type="molecule type" value="Genomic_DNA"/>
</dbReference>